<evidence type="ECO:0000256" key="4">
    <source>
        <dbReference type="PROSITE-ProRule" id="PRU00169"/>
    </source>
</evidence>
<dbReference type="PROSITE" id="PS50110">
    <property type="entry name" value="RESPONSE_REGULATORY"/>
    <property type="match status" value="1"/>
</dbReference>
<gene>
    <name evidence="8" type="ORF">FAZ98_19785</name>
</gene>
<evidence type="ECO:0000256" key="2">
    <source>
        <dbReference type="ARBA" id="ARBA00023012"/>
    </source>
</evidence>
<dbReference type="CDD" id="cd00383">
    <property type="entry name" value="trans_reg_C"/>
    <property type="match status" value="1"/>
</dbReference>
<name>A0A7Z2GM06_9BURK</name>
<feature type="DNA-binding region" description="OmpR/PhoB-type" evidence="5">
    <location>
        <begin position="127"/>
        <end position="226"/>
    </location>
</feature>
<evidence type="ECO:0000256" key="1">
    <source>
        <dbReference type="ARBA" id="ARBA00022553"/>
    </source>
</evidence>
<dbReference type="InterPro" id="IPR001867">
    <property type="entry name" value="OmpR/PhoB-type_DNA-bd"/>
</dbReference>
<evidence type="ECO:0000313" key="9">
    <source>
        <dbReference type="Proteomes" id="UP000433577"/>
    </source>
</evidence>
<dbReference type="EMBL" id="CP046914">
    <property type="protein sequence ID" value="QGZ63985.1"/>
    <property type="molecule type" value="Genomic_DNA"/>
</dbReference>
<reference evidence="8 9" key="1">
    <citation type="submission" date="2019-12" db="EMBL/GenBank/DDBJ databases">
        <title>Paraburkholderia acidiphila 7Q-K02 sp. nov and Paraburkholderia acidisoli DHF22 sp. nov., two strains isolated from forest soil.</title>
        <authorList>
            <person name="Gao Z."/>
            <person name="Qiu L."/>
        </authorList>
    </citation>
    <scope>NUCLEOTIDE SEQUENCE [LARGE SCALE GENOMIC DNA]</scope>
    <source>
        <strain evidence="8 9">DHF22</strain>
    </source>
</reference>
<dbReference type="InterPro" id="IPR001789">
    <property type="entry name" value="Sig_transdc_resp-reg_receiver"/>
</dbReference>
<dbReference type="GO" id="GO:0005829">
    <property type="term" value="C:cytosol"/>
    <property type="evidence" value="ECO:0007669"/>
    <property type="project" value="TreeGrafter"/>
</dbReference>
<evidence type="ECO:0000256" key="5">
    <source>
        <dbReference type="PROSITE-ProRule" id="PRU01091"/>
    </source>
</evidence>
<dbReference type="GO" id="GO:0032993">
    <property type="term" value="C:protein-DNA complex"/>
    <property type="evidence" value="ECO:0007669"/>
    <property type="project" value="TreeGrafter"/>
</dbReference>
<evidence type="ECO:0000313" key="8">
    <source>
        <dbReference type="EMBL" id="QGZ63985.1"/>
    </source>
</evidence>
<keyword evidence="1 4" id="KW-0597">Phosphoprotein</keyword>
<evidence type="ECO:0000259" key="7">
    <source>
        <dbReference type="PROSITE" id="PS51755"/>
    </source>
</evidence>
<keyword evidence="2" id="KW-0902">Two-component regulatory system</keyword>
<dbReference type="Gene3D" id="6.10.250.690">
    <property type="match status" value="1"/>
</dbReference>
<dbReference type="Pfam" id="PF00486">
    <property type="entry name" value="Trans_reg_C"/>
    <property type="match status" value="1"/>
</dbReference>
<dbReference type="Proteomes" id="UP000433577">
    <property type="component" value="Chromosome 2"/>
</dbReference>
<dbReference type="PANTHER" id="PTHR48111:SF40">
    <property type="entry name" value="PHOSPHATE REGULON TRANSCRIPTIONAL REGULATORY PROTEIN PHOB"/>
    <property type="match status" value="1"/>
</dbReference>
<dbReference type="KEGG" id="pacs:FAZ98_19785"/>
<protein>
    <submittedName>
        <fullName evidence="8">Response regulator</fullName>
    </submittedName>
</protein>
<dbReference type="InterPro" id="IPR011006">
    <property type="entry name" value="CheY-like_superfamily"/>
</dbReference>
<dbReference type="PROSITE" id="PS51755">
    <property type="entry name" value="OMPR_PHOB"/>
    <property type="match status" value="1"/>
</dbReference>
<keyword evidence="9" id="KW-1185">Reference proteome</keyword>
<evidence type="ECO:0000256" key="3">
    <source>
        <dbReference type="ARBA" id="ARBA00023125"/>
    </source>
</evidence>
<dbReference type="GO" id="GO:0000976">
    <property type="term" value="F:transcription cis-regulatory region binding"/>
    <property type="evidence" value="ECO:0007669"/>
    <property type="project" value="TreeGrafter"/>
</dbReference>
<sequence length="255" mass="28308">MRIAILQRDVEYRQQIERVLTQCGHACLPFGDGLALAKALAASTVDMLVLDWQGSRLSGAELLRTLRAVNGSQIPVLFASEEASDDSVVRAFSVGADDYVSLPVCPSVLRARVNALLRRAYPDRYETMTIDAAPYHFDMRRQLATVNGQAVLLSGTQYRLATLFFSNIGRVLSRDHIYAMVWGRELHTLTRTIDSHVSRLRLLLDIEQPNGFRLQPVYKSGYRLLRLQDDPLAALDAQDEAYGHEHAAGGALAVA</sequence>
<feature type="domain" description="OmpR/PhoB-type" evidence="7">
    <location>
        <begin position="127"/>
        <end position="226"/>
    </location>
</feature>
<dbReference type="SUPFAM" id="SSF52172">
    <property type="entry name" value="CheY-like"/>
    <property type="match status" value="1"/>
</dbReference>
<evidence type="ECO:0000259" key="6">
    <source>
        <dbReference type="PROSITE" id="PS50110"/>
    </source>
</evidence>
<dbReference type="InterPro" id="IPR039420">
    <property type="entry name" value="WalR-like"/>
</dbReference>
<dbReference type="InterPro" id="IPR036388">
    <property type="entry name" value="WH-like_DNA-bd_sf"/>
</dbReference>
<feature type="modified residue" description="4-aspartylphosphate" evidence="4">
    <location>
        <position position="51"/>
    </location>
</feature>
<dbReference type="RefSeq" id="WP_158953074.1">
    <property type="nucleotide sequence ID" value="NZ_CP046914.1"/>
</dbReference>
<organism evidence="8 9">
    <name type="scientific">Paraburkholderia acidisoli</name>
    <dbReference type="NCBI Taxonomy" id="2571748"/>
    <lineage>
        <taxon>Bacteria</taxon>
        <taxon>Pseudomonadati</taxon>
        <taxon>Pseudomonadota</taxon>
        <taxon>Betaproteobacteria</taxon>
        <taxon>Burkholderiales</taxon>
        <taxon>Burkholderiaceae</taxon>
        <taxon>Paraburkholderia</taxon>
    </lineage>
</organism>
<dbReference type="Gene3D" id="1.10.10.10">
    <property type="entry name" value="Winged helix-like DNA-binding domain superfamily/Winged helix DNA-binding domain"/>
    <property type="match status" value="1"/>
</dbReference>
<feature type="domain" description="Response regulatory" evidence="6">
    <location>
        <begin position="2"/>
        <end position="117"/>
    </location>
</feature>
<dbReference type="PANTHER" id="PTHR48111">
    <property type="entry name" value="REGULATOR OF RPOS"/>
    <property type="match status" value="1"/>
</dbReference>
<proteinExistence type="predicted"/>
<dbReference type="AlphaFoldDB" id="A0A7Z2GM06"/>
<keyword evidence="3 5" id="KW-0238">DNA-binding</keyword>
<dbReference type="GO" id="GO:0006355">
    <property type="term" value="P:regulation of DNA-templated transcription"/>
    <property type="evidence" value="ECO:0007669"/>
    <property type="project" value="InterPro"/>
</dbReference>
<accession>A0A7Z2GM06</accession>
<dbReference type="Gene3D" id="3.40.50.2300">
    <property type="match status" value="1"/>
</dbReference>
<dbReference type="SMART" id="SM00448">
    <property type="entry name" value="REC"/>
    <property type="match status" value="1"/>
</dbReference>
<dbReference type="GO" id="GO:0000156">
    <property type="term" value="F:phosphorelay response regulator activity"/>
    <property type="evidence" value="ECO:0007669"/>
    <property type="project" value="TreeGrafter"/>
</dbReference>
<dbReference type="OrthoDB" id="9802426at2"/>
<dbReference type="Pfam" id="PF00072">
    <property type="entry name" value="Response_reg"/>
    <property type="match status" value="1"/>
</dbReference>
<dbReference type="SMART" id="SM00862">
    <property type="entry name" value="Trans_reg_C"/>
    <property type="match status" value="1"/>
</dbReference>